<gene>
    <name evidence="1" type="ORF">POM88_045257</name>
</gene>
<reference evidence="1" key="1">
    <citation type="submission" date="2023-02" db="EMBL/GenBank/DDBJ databases">
        <title>Genome of toxic invasive species Heracleum sosnowskyi carries increased number of genes despite the absence of recent whole-genome duplications.</title>
        <authorList>
            <person name="Schelkunov M."/>
            <person name="Shtratnikova V."/>
            <person name="Makarenko M."/>
            <person name="Klepikova A."/>
            <person name="Omelchenko D."/>
            <person name="Novikova G."/>
            <person name="Obukhova E."/>
            <person name="Bogdanov V."/>
            <person name="Penin A."/>
            <person name="Logacheva M."/>
        </authorList>
    </citation>
    <scope>NUCLEOTIDE SEQUENCE</scope>
    <source>
        <strain evidence="1">Hsosn_3</strain>
        <tissue evidence="1">Leaf</tissue>
    </source>
</reference>
<comment type="caution">
    <text evidence="1">The sequence shown here is derived from an EMBL/GenBank/DDBJ whole genome shotgun (WGS) entry which is preliminary data.</text>
</comment>
<reference evidence="1" key="2">
    <citation type="submission" date="2023-05" db="EMBL/GenBank/DDBJ databases">
        <authorList>
            <person name="Schelkunov M.I."/>
        </authorList>
    </citation>
    <scope>NUCLEOTIDE SEQUENCE</scope>
    <source>
        <strain evidence="1">Hsosn_3</strain>
        <tissue evidence="1">Leaf</tissue>
    </source>
</reference>
<dbReference type="Proteomes" id="UP001237642">
    <property type="component" value="Unassembled WGS sequence"/>
</dbReference>
<dbReference type="EMBL" id="JAUIZM010000010">
    <property type="protein sequence ID" value="KAK1360783.1"/>
    <property type="molecule type" value="Genomic_DNA"/>
</dbReference>
<sequence length="136" mass="15263">MKNTWCSKPPHLKHKFPRSTSSPIIDHVIYKSSTNCSSTTKMMDGKPPPGIGKLQEIHYFRQLEINQLPGAGSTISFSKPILGSTITMPTKKKNGSNRIIPSMCSMVDIVEKKNQPHLTSRFSYRSLKADVKTLQF</sequence>
<evidence type="ECO:0000313" key="1">
    <source>
        <dbReference type="EMBL" id="KAK1360783.1"/>
    </source>
</evidence>
<keyword evidence="2" id="KW-1185">Reference proteome</keyword>
<dbReference type="PANTHER" id="PTHR35131">
    <property type="entry name" value="EXPRESSED PROTEIN"/>
    <property type="match status" value="1"/>
</dbReference>
<name>A0AAD8M686_9APIA</name>
<dbReference type="AlphaFoldDB" id="A0AAD8M686"/>
<protein>
    <submittedName>
        <fullName evidence="1">Uncharacterized protein</fullName>
    </submittedName>
</protein>
<evidence type="ECO:0000313" key="2">
    <source>
        <dbReference type="Proteomes" id="UP001237642"/>
    </source>
</evidence>
<organism evidence="1 2">
    <name type="scientific">Heracleum sosnowskyi</name>
    <dbReference type="NCBI Taxonomy" id="360622"/>
    <lineage>
        <taxon>Eukaryota</taxon>
        <taxon>Viridiplantae</taxon>
        <taxon>Streptophyta</taxon>
        <taxon>Embryophyta</taxon>
        <taxon>Tracheophyta</taxon>
        <taxon>Spermatophyta</taxon>
        <taxon>Magnoliopsida</taxon>
        <taxon>eudicotyledons</taxon>
        <taxon>Gunneridae</taxon>
        <taxon>Pentapetalae</taxon>
        <taxon>asterids</taxon>
        <taxon>campanulids</taxon>
        <taxon>Apiales</taxon>
        <taxon>Apiaceae</taxon>
        <taxon>Apioideae</taxon>
        <taxon>apioid superclade</taxon>
        <taxon>Tordylieae</taxon>
        <taxon>Tordyliinae</taxon>
        <taxon>Heracleum</taxon>
    </lineage>
</organism>
<proteinExistence type="predicted"/>
<accession>A0AAD8M686</accession>
<dbReference type="PANTHER" id="PTHR35131:SF2">
    <property type="entry name" value="GAG-POL POLYPROTEIN"/>
    <property type="match status" value="1"/>
</dbReference>